<protein>
    <submittedName>
        <fullName evidence="2">Pili assembly chaperone</fullName>
    </submittedName>
</protein>
<accession>A0A0E2ZPU1</accession>
<gene>
    <name evidence="2" type="ORF">IB75_03355</name>
</gene>
<dbReference type="HOGENOM" id="CLU_135505_1_0_6"/>
<feature type="chain" id="PRO_5002408470" evidence="1">
    <location>
        <begin position="32"/>
        <end position="164"/>
    </location>
</feature>
<dbReference type="EMBL" id="JPGN01000021">
    <property type="protein sequence ID" value="KFI20412.1"/>
    <property type="molecule type" value="Genomic_DNA"/>
</dbReference>
<organism evidence="2 3">
    <name type="scientific">Nitrosococcus oceani C-27</name>
    <dbReference type="NCBI Taxonomy" id="314279"/>
    <lineage>
        <taxon>Bacteria</taxon>
        <taxon>Pseudomonadati</taxon>
        <taxon>Pseudomonadota</taxon>
        <taxon>Gammaproteobacteria</taxon>
        <taxon>Chromatiales</taxon>
        <taxon>Chromatiaceae</taxon>
        <taxon>Nitrosococcus</taxon>
    </lineage>
</organism>
<name>A0A0E2ZPU1_9GAMM</name>
<evidence type="ECO:0000313" key="3">
    <source>
        <dbReference type="Proteomes" id="UP000028839"/>
    </source>
</evidence>
<comment type="caution">
    <text evidence="2">The sequence shown here is derived from an EMBL/GenBank/DDBJ whole genome shotgun (WGS) entry which is preliminary data.</text>
</comment>
<dbReference type="AlphaFoldDB" id="A0A0E2ZPU1"/>
<dbReference type="Proteomes" id="UP000028839">
    <property type="component" value="Unassembled WGS sequence"/>
</dbReference>
<feature type="signal peptide" evidence="1">
    <location>
        <begin position="1"/>
        <end position="31"/>
    </location>
</feature>
<keyword evidence="1" id="KW-0732">Signal</keyword>
<dbReference type="InterPro" id="IPR022260">
    <property type="entry name" value="Integr_conj_element_PilL"/>
</dbReference>
<proteinExistence type="predicted"/>
<evidence type="ECO:0000256" key="1">
    <source>
        <dbReference type="SAM" id="SignalP"/>
    </source>
</evidence>
<evidence type="ECO:0000313" key="2">
    <source>
        <dbReference type="EMBL" id="KFI20412.1"/>
    </source>
</evidence>
<sequence>MSSSKHHPMSQLLRILLCCSAAAVTSHSAVAKERPVTAISTLTQIDRYSVIAVRPTAGQRDLLSVTRAITIPDDIESVGEAFHWMLRDSGYRLATDTVLSEESAAMLELPLPAVHRRFEPMPLQTVMGLMIGPAFHLIQDPVHRLIAFERCADSPDPNATGGAQ</sequence>
<dbReference type="NCBIfam" id="TIGR03748">
    <property type="entry name" value="conj_PilL"/>
    <property type="match status" value="1"/>
</dbReference>
<dbReference type="OrthoDB" id="8527469at2"/>
<reference evidence="2 3" key="1">
    <citation type="submission" date="2014-07" db="EMBL/GenBank/DDBJ databases">
        <title>Comparative analysis of Nitrosococcus oceani genome inventories of strains from Pacific and Atlantic gyres.</title>
        <authorList>
            <person name="Lim C.K."/>
            <person name="Wang L."/>
            <person name="Sayavedra-Soto L.A."/>
            <person name="Klotz M.G."/>
        </authorList>
    </citation>
    <scope>NUCLEOTIDE SEQUENCE [LARGE SCALE GENOMIC DNA]</scope>
    <source>
        <strain evidence="2 3">C-27</strain>
    </source>
</reference>